<dbReference type="AlphaFoldDB" id="A0A382DFE3"/>
<dbReference type="EMBL" id="UINC01039062">
    <property type="protein sequence ID" value="SVB36985.1"/>
    <property type="molecule type" value="Genomic_DNA"/>
</dbReference>
<keyword evidence="1" id="KW-0472">Membrane</keyword>
<proteinExistence type="predicted"/>
<evidence type="ECO:0000313" key="2">
    <source>
        <dbReference type="EMBL" id="SVB36985.1"/>
    </source>
</evidence>
<evidence type="ECO:0000256" key="1">
    <source>
        <dbReference type="SAM" id="Phobius"/>
    </source>
</evidence>
<organism evidence="2">
    <name type="scientific">marine metagenome</name>
    <dbReference type="NCBI Taxonomy" id="408172"/>
    <lineage>
        <taxon>unclassified sequences</taxon>
        <taxon>metagenomes</taxon>
        <taxon>ecological metagenomes</taxon>
    </lineage>
</organism>
<keyword evidence="1" id="KW-0812">Transmembrane</keyword>
<protein>
    <submittedName>
        <fullName evidence="2">Uncharacterized protein</fullName>
    </submittedName>
</protein>
<feature type="transmembrane region" description="Helical" evidence="1">
    <location>
        <begin position="12"/>
        <end position="29"/>
    </location>
</feature>
<gene>
    <name evidence="2" type="ORF">METZ01_LOCUS189839</name>
</gene>
<keyword evidence="1" id="KW-1133">Transmembrane helix</keyword>
<sequence length="91" mass="10903">QKSLVKDQVKLVTNYILPFIFGAGLMWIIQQNHINDLHQEMEFQKYKHAQQEMYQKINQIEEDLYRRLSDVNRKLGKLEVRSRMITGDGHD</sequence>
<feature type="non-terminal residue" evidence="2">
    <location>
        <position position="1"/>
    </location>
</feature>
<name>A0A382DFE3_9ZZZZ</name>
<reference evidence="2" key="1">
    <citation type="submission" date="2018-05" db="EMBL/GenBank/DDBJ databases">
        <authorList>
            <person name="Lanie J.A."/>
            <person name="Ng W.-L."/>
            <person name="Kazmierczak K.M."/>
            <person name="Andrzejewski T.M."/>
            <person name="Davidsen T.M."/>
            <person name="Wayne K.J."/>
            <person name="Tettelin H."/>
            <person name="Glass J.I."/>
            <person name="Rusch D."/>
            <person name="Podicherti R."/>
            <person name="Tsui H.-C.T."/>
            <person name="Winkler M.E."/>
        </authorList>
    </citation>
    <scope>NUCLEOTIDE SEQUENCE</scope>
</reference>
<accession>A0A382DFE3</accession>